<dbReference type="SMART" id="SM00471">
    <property type="entry name" value="HDc"/>
    <property type="match status" value="1"/>
</dbReference>
<feature type="domain" description="HD" evidence="1">
    <location>
        <begin position="53"/>
        <end position="151"/>
    </location>
</feature>
<dbReference type="InterPro" id="IPR006674">
    <property type="entry name" value="HD_domain"/>
</dbReference>
<dbReference type="PROSITE" id="PS51831">
    <property type="entry name" value="HD"/>
    <property type="match status" value="1"/>
</dbReference>
<dbReference type="CDD" id="cd00077">
    <property type="entry name" value="HDc"/>
    <property type="match status" value="1"/>
</dbReference>
<dbReference type="SUPFAM" id="SSF109604">
    <property type="entry name" value="HD-domain/PDEase-like"/>
    <property type="match status" value="1"/>
</dbReference>
<sequence>MSGDKIIRDPIYYDIHIKDSEMSLIDTLEFQRLRNIKQTGLTYMVYPSATHTRFEHSIGAMHIAGEVSKGLKGVDCDLIRIAALLHDIGHPPFSHSLEIRGYNHEYYTRKIVKKMDIENYSPREVIDVLQYKGPEGSLIGGDIDIDRIDYLLRDSYHTGVAYGSIDYNRLIKCIVLFEDNKPKLGILEKGVVAAESLLIARYQMYSSVYMHPTSRISETMLKNAVIYGIEEGLFEVRDLSKMDDIDLISILRDSEGESNKLIKMLDRRKLFKNVLVVRYNELSPYEKWILINLGEEEIRRIEEELSEKFNTTVFLDIPPYPKISEHRITVLAGERRYRLDEISPLAKNLKWAYMKSWDVRLYSPPDRYKELREKIDSTKLKEILLQFRDRCMESPILDILRREDRIRGRGKLLSIVKERGLSESEFLNELQKLIFSGLIREEVVKVRGIYRYDYSALEG</sequence>
<dbReference type="InterPro" id="IPR003607">
    <property type="entry name" value="HD/PDEase_dom"/>
</dbReference>
<dbReference type="Pfam" id="PF19276">
    <property type="entry name" value="HD_assoc_2"/>
    <property type="match status" value="1"/>
</dbReference>
<dbReference type="Gene3D" id="1.10.3210.10">
    <property type="entry name" value="Hypothetical protein af1432"/>
    <property type="match status" value="1"/>
</dbReference>
<gene>
    <name evidence="2" type="ORF">MHHB_P1056</name>
</gene>
<organism evidence="2 3">
    <name type="scientific">Methanofervidicoccus abyssi</name>
    <dbReference type="NCBI Taxonomy" id="2082189"/>
    <lineage>
        <taxon>Archaea</taxon>
        <taxon>Methanobacteriati</taxon>
        <taxon>Methanobacteriota</taxon>
        <taxon>Methanomada group</taxon>
        <taxon>Methanococci</taxon>
        <taxon>Methanococcales</taxon>
        <taxon>Methanofervidicoccus</taxon>
    </lineage>
</organism>
<comment type="caution">
    <text evidence="2">The sequence shown here is derived from an EMBL/GenBank/DDBJ whole genome shotgun (WGS) entry which is preliminary data.</text>
</comment>
<dbReference type="Pfam" id="PF01966">
    <property type="entry name" value="HD"/>
    <property type="match status" value="1"/>
</dbReference>
<reference evidence="2 3" key="1">
    <citation type="journal article" date="2019" name="Int. J. Syst. Evol. Microbiol.">
        <title>Methanofervidicoccus abyssi gen. nov., sp. nov., a hydrogenotrophic methanogen, isolated from a hydrothermal vent chimney in the Mid-Cayman Spreading Center, the Caribbean Sea.</title>
        <authorList>
            <person name="Sakai S."/>
            <person name="Takaki Y."/>
            <person name="Miyazaki M."/>
            <person name="Ogawara M."/>
            <person name="Yanagawa K."/>
            <person name="Miyazaki J."/>
            <person name="Takai K."/>
        </authorList>
    </citation>
    <scope>NUCLEOTIDE SEQUENCE [LARGE SCALE GENOMIC DNA]</scope>
    <source>
        <strain evidence="2 3">HHB</strain>
    </source>
</reference>
<accession>A0A401HRC9</accession>
<evidence type="ECO:0000313" key="2">
    <source>
        <dbReference type="EMBL" id="GBF36826.1"/>
    </source>
</evidence>
<dbReference type="AlphaFoldDB" id="A0A401HRC9"/>
<dbReference type="PANTHER" id="PTHR11373:SF4">
    <property type="entry name" value="DEOXYNUCLEOSIDE TRIPHOSPHATE TRIPHOSPHOHYDROLASE SAMHD1"/>
    <property type="match status" value="1"/>
</dbReference>
<evidence type="ECO:0000313" key="3">
    <source>
        <dbReference type="Proteomes" id="UP000290527"/>
    </source>
</evidence>
<protein>
    <recommendedName>
        <fullName evidence="1">HD domain-containing protein</fullName>
    </recommendedName>
</protein>
<dbReference type="PANTHER" id="PTHR11373">
    <property type="entry name" value="DEOXYNUCLEOSIDE TRIPHOSPHATE TRIPHOSPHOHYDROLASE"/>
    <property type="match status" value="1"/>
</dbReference>
<name>A0A401HRC9_9EURY</name>
<evidence type="ECO:0000259" key="1">
    <source>
        <dbReference type="PROSITE" id="PS51831"/>
    </source>
</evidence>
<dbReference type="EMBL" id="BFAX01000004">
    <property type="protein sequence ID" value="GBF36826.1"/>
    <property type="molecule type" value="Genomic_DNA"/>
</dbReference>
<keyword evidence="3" id="KW-1185">Reference proteome</keyword>
<dbReference type="InterPro" id="IPR045509">
    <property type="entry name" value="HD_assoc_2"/>
</dbReference>
<dbReference type="RefSeq" id="WP_131007650.1">
    <property type="nucleotide sequence ID" value="NZ_BFAX01000004.1"/>
</dbReference>
<dbReference type="GO" id="GO:0008832">
    <property type="term" value="F:dGTPase activity"/>
    <property type="evidence" value="ECO:0007669"/>
    <property type="project" value="TreeGrafter"/>
</dbReference>
<dbReference type="Proteomes" id="UP000290527">
    <property type="component" value="Unassembled WGS sequence"/>
</dbReference>
<dbReference type="OrthoDB" id="8895at2157"/>
<dbReference type="InterPro" id="IPR050135">
    <property type="entry name" value="dGTPase-like"/>
</dbReference>
<proteinExistence type="predicted"/>
<dbReference type="GO" id="GO:0006203">
    <property type="term" value="P:dGTP catabolic process"/>
    <property type="evidence" value="ECO:0007669"/>
    <property type="project" value="TreeGrafter"/>
</dbReference>